<evidence type="ECO:0000256" key="2">
    <source>
        <dbReference type="ARBA" id="ARBA00022801"/>
    </source>
</evidence>
<evidence type="ECO:0000256" key="1">
    <source>
        <dbReference type="ARBA" id="ARBA00022723"/>
    </source>
</evidence>
<dbReference type="CDD" id="cd07518">
    <property type="entry name" value="HAD_YbiV-Like"/>
    <property type="match status" value="1"/>
</dbReference>
<reference evidence="3" key="1">
    <citation type="submission" date="2020-11" db="EMBL/GenBank/DDBJ databases">
        <authorList>
            <person name="Lee S.D."/>
        </authorList>
    </citation>
    <scope>NUCLEOTIDE SEQUENCE</scope>
    <source>
        <strain evidence="3">SAP-2</strain>
    </source>
</reference>
<dbReference type="InterPro" id="IPR023214">
    <property type="entry name" value="HAD_sf"/>
</dbReference>
<dbReference type="EMBL" id="JADMKS010000007">
    <property type="protein sequence ID" value="MBF6638409.1"/>
    <property type="molecule type" value="Genomic_DNA"/>
</dbReference>
<dbReference type="PANTHER" id="PTHR10000:SF53">
    <property type="entry name" value="5-AMINO-6-(5-PHOSPHO-D-RIBITYLAMINO)URACIL PHOSPHATASE YBJI-RELATED"/>
    <property type="match status" value="1"/>
</dbReference>
<dbReference type="Gene3D" id="3.30.1240.10">
    <property type="match status" value="1"/>
</dbReference>
<dbReference type="NCBIfam" id="TIGR00099">
    <property type="entry name" value="Cof-subfamily"/>
    <property type="match status" value="1"/>
</dbReference>
<keyword evidence="2 3" id="KW-0378">Hydrolase</keyword>
<dbReference type="InterPro" id="IPR000150">
    <property type="entry name" value="Cof"/>
</dbReference>
<dbReference type="SFLD" id="SFLDG01140">
    <property type="entry name" value="C2.B:_Phosphomannomutase_and_P"/>
    <property type="match status" value="1"/>
</dbReference>
<dbReference type="PROSITE" id="PS01229">
    <property type="entry name" value="COF_2"/>
    <property type="match status" value="1"/>
</dbReference>
<dbReference type="NCBIfam" id="TIGR01484">
    <property type="entry name" value="HAD-SF-IIB"/>
    <property type="match status" value="1"/>
</dbReference>
<protein>
    <submittedName>
        <fullName evidence="3">HAD family hydrolase</fullName>
    </submittedName>
</protein>
<dbReference type="AlphaFoldDB" id="A0AA40X4M7"/>
<dbReference type="SFLD" id="SFLDG01144">
    <property type="entry name" value="C2.B.4:_PGP_Like"/>
    <property type="match status" value="1"/>
</dbReference>
<dbReference type="PANTHER" id="PTHR10000">
    <property type="entry name" value="PHOSPHOSERINE PHOSPHATASE"/>
    <property type="match status" value="1"/>
</dbReference>
<dbReference type="Proteomes" id="UP000705283">
    <property type="component" value="Unassembled WGS sequence"/>
</dbReference>
<dbReference type="RefSeq" id="WP_194978468.1">
    <property type="nucleotide sequence ID" value="NZ_JADMKS010000007.1"/>
</dbReference>
<dbReference type="InterPro" id="IPR006379">
    <property type="entry name" value="HAD-SF_hydro_IIB"/>
</dbReference>
<reference evidence="3" key="2">
    <citation type="submission" date="2022-09" db="EMBL/GenBank/DDBJ databases">
        <title>Rouxiella aceris sp. nov., isolated from tree sap and emended description of the genus Rhouxiella.</title>
        <authorList>
            <person name="Kim I.S."/>
        </authorList>
    </citation>
    <scope>NUCLEOTIDE SEQUENCE</scope>
    <source>
        <strain evidence="3">SAP-2</strain>
    </source>
</reference>
<sequence>MSGKKLASVKLIAVDMDGTFLDDQKKYNKAKFLSQYQQLKQQGIKFVVASGNQYYQLKSFFPEIASEIAFVAENGGYIVKEGQDLSVASLSAESVAKILEFIDNTPGLNTVICGKDSAYILASQPDAFYQKMQNYYHRLKKIESYQEIDDTIFKFATNIDDHHLANFMTSLDKALGHIITPVSSGHGSADLIIPGRHKANGLRMLQEIWGIDDSEVVTFGDGGNDVEMLKQAGYGFAMANAMPAAKAAASYSTVSNNEEGVLKIIDNVLAGEAPFNV</sequence>
<dbReference type="SUPFAM" id="SSF56784">
    <property type="entry name" value="HAD-like"/>
    <property type="match status" value="1"/>
</dbReference>
<dbReference type="InterPro" id="IPR036412">
    <property type="entry name" value="HAD-like_sf"/>
</dbReference>
<comment type="caution">
    <text evidence="3">The sequence shown here is derived from an EMBL/GenBank/DDBJ whole genome shotgun (WGS) entry which is preliminary data.</text>
</comment>
<evidence type="ECO:0000313" key="4">
    <source>
        <dbReference type="Proteomes" id="UP000705283"/>
    </source>
</evidence>
<organism evidence="3 4">
    <name type="scientific">Rouxiella silvae</name>
    <dbReference type="NCBI Taxonomy" id="1646373"/>
    <lineage>
        <taxon>Bacteria</taxon>
        <taxon>Pseudomonadati</taxon>
        <taxon>Pseudomonadota</taxon>
        <taxon>Gammaproteobacteria</taxon>
        <taxon>Enterobacterales</taxon>
        <taxon>Yersiniaceae</taxon>
        <taxon>Rouxiella</taxon>
    </lineage>
</organism>
<dbReference type="GO" id="GO:0000287">
    <property type="term" value="F:magnesium ion binding"/>
    <property type="evidence" value="ECO:0007669"/>
    <property type="project" value="TreeGrafter"/>
</dbReference>
<name>A0AA40X4M7_9GAMM</name>
<dbReference type="SFLD" id="SFLDS00003">
    <property type="entry name" value="Haloacid_Dehalogenase"/>
    <property type="match status" value="1"/>
</dbReference>
<dbReference type="Pfam" id="PF08282">
    <property type="entry name" value="Hydrolase_3"/>
    <property type="match status" value="1"/>
</dbReference>
<dbReference type="GO" id="GO:0016791">
    <property type="term" value="F:phosphatase activity"/>
    <property type="evidence" value="ECO:0007669"/>
    <property type="project" value="TreeGrafter"/>
</dbReference>
<keyword evidence="1" id="KW-0479">Metal-binding</keyword>
<proteinExistence type="predicted"/>
<accession>A0AA40X4M7</accession>
<evidence type="ECO:0000313" key="3">
    <source>
        <dbReference type="EMBL" id="MBF6638409.1"/>
    </source>
</evidence>
<dbReference type="Gene3D" id="3.40.50.1000">
    <property type="entry name" value="HAD superfamily/HAD-like"/>
    <property type="match status" value="1"/>
</dbReference>
<gene>
    <name evidence="3" type="ORF">ITX54_17230</name>
</gene>
<dbReference type="GO" id="GO:0005829">
    <property type="term" value="C:cytosol"/>
    <property type="evidence" value="ECO:0007669"/>
    <property type="project" value="TreeGrafter"/>
</dbReference>